<comment type="catalytic activity">
    <reaction evidence="7 8">
        <text>adenosine(34) in tRNA + H2O + H(+) = inosine(34) in tRNA + NH4(+)</text>
        <dbReference type="Rhea" id="RHEA:43168"/>
        <dbReference type="Rhea" id="RHEA-COMP:10373"/>
        <dbReference type="Rhea" id="RHEA-COMP:10374"/>
        <dbReference type="ChEBI" id="CHEBI:15377"/>
        <dbReference type="ChEBI" id="CHEBI:15378"/>
        <dbReference type="ChEBI" id="CHEBI:28938"/>
        <dbReference type="ChEBI" id="CHEBI:74411"/>
        <dbReference type="ChEBI" id="CHEBI:82852"/>
        <dbReference type="EC" id="3.5.4.33"/>
    </reaction>
</comment>
<dbReference type="GO" id="GO:0008270">
    <property type="term" value="F:zinc ion binding"/>
    <property type="evidence" value="ECO:0007669"/>
    <property type="project" value="UniProtKB-UniRule"/>
</dbReference>
<comment type="cofactor">
    <cofactor evidence="8">
        <name>Zn(2+)</name>
        <dbReference type="ChEBI" id="CHEBI:29105"/>
    </cofactor>
    <text evidence="8">Binds 1 zinc ion per subunit.</text>
</comment>
<dbReference type="Pfam" id="PF14437">
    <property type="entry name" value="MafB19-deam"/>
    <property type="match status" value="1"/>
</dbReference>
<dbReference type="PANTHER" id="PTHR11079:SF202">
    <property type="entry name" value="TRNA-SPECIFIC ADENOSINE DEAMINASE"/>
    <property type="match status" value="1"/>
</dbReference>
<reference evidence="11" key="1">
    <citation type="submission" date="2016-11" db="EMBL/GenBank/DDBJ databases">
        <authorList>
            <person name="Varghese N."/>
            <person name="Submissions S."/>
        </authorList>
    </citation>
    <scope>NUCLEOTIDE SEQUENCE [LARGE SCALE GENOMIC DNA]</scope>
    <source>
        <strain evidence="11">USBA-503</strain>
    </source>
</reference>
<proteinExistence type="inferred from homology"/>
<feature type="binding site" evidence="8">
    <location>
        <position position="93"/>
    </location>
    <ligand>
        <name>Zn(2+)</name>
        <dbReference type="ChEBI" id="CHEBI:29105"/>
        <note>catalytic</note>
    </ligand>
</feature>
<comment type="function">
    <text evidence="8">Catalyzes the deamination of adenosine to inosine at the wobble position 34 of tRNA(Arg2).</text>
</comment>
<keyword evidence="5 8" id="KW-0378">Hydrolase</keyword>
<dbReference type="STRING" id="1830138.SAMN05443507_10872"/>
<evidence type="ECO:0000259" key="9">
    <source>
        <dbReference type="PROSITE" id="PS51747"/>
    </source>
</evidence>
<evidence type="ECO:0000313" key="11">
    <source>
        <dbReference type="Proteomes" id="UP000184016"/>
    </source>
</evidence>
<dbReference type="EMBL" id="FRAF01000008">
    <property type="protein sequence ID" value="SHK08889.1"/>
    <property type="molecule type" value="Genomic_DNA"/>
</dbReference>
<feature type="binding site" evidence="8">
    <location>
        <position position="63"/>
    </location>
    <ligand>
        <name>Zn(2+)</name>
        <dbReference type="ChEBI" id="CHEBI:29105"/>
        <note>catalytic</note>
    </ligand>
</feature>
<keyword evidence="4 8" id="KW-0479">Metal-binding</keyword>
<feature type="active site" description="Proton donor" evidence="8">
    <location>
        <position position="65"/>
    </location>
</feature>
<dbReference type="InterPro" id="IPR002125">
    <property type="entry name" value="CMP_dCMP_dom"/>
</dbReference>
<evidence type="ECO:0000256" key="1">
    <source>
        <dbReference type="ARBA" id="ARBA00010669"/>
    </source>
</evidence>
<evidence type="ECO:0000256" key="6">
    <source>
        <dbReference type="ARBA" id="ARBA00022833"/>
    </source>
</evidence>
<feature type="domain" description="CMP/dCMP-type deaminase" evidence="9">
    <location>
        <begin position="12"/>
        <end position="123"/>
    </location>
</feature>
<sequence length="168" mass="18515">MKINPDKECVERSPEAWMRLALSLAEEAASLGEVPIGALLVYNGQLVAAAYNLRETWRDPTAHAEMLALRQASLRLGGWRLSASTLYVTLEPCAMCAGAILQARVGQVYYGAQDTKAGALESVCQLYQVKGWNHYPQVTGGILAEECGILLKDFFAQVRSRQKTRRDV</sequence>
<protein>
    <recommendedName>
        <fullName evidence="8">tRNA-specific adenosine deaminase</fullName>
        <ecNumber evidence="8">3.5.4.33</ecNumber>
    </recommendedName>
</protein>
<dbReference type="HAMAP" id="MF_00972">
    <property type="entry name" value="tRNA_aden_deaminase"/>
    <property type="match status" value="1"/>
</dbReference>
<dbReference type="GO" id="GO:0002100">
    <property type="term" value="P:tRNA wobble adenosine to inosine editing"/>
    <property type="evidence" value="ECO:0007669"/>
    <property type="project" value="UniProtKB-UniRule"/>
</dbReference>
<dbReference type="PROSITE" id="PS51747">
    <property type="entry name" value="CYT_DCMP_DEAMINASES_2"/>
    <property type="match status" value="1"/>
</dbReference>
<keyword evidence="3 8" id="KW-0819">tRNA processing</keyword>
<dbReference type="FunFam" id="3.40.140.10:FF:000005">
    <property type="entry name" value="tRNA-specific adenosine deaminase"/>
    <property type="match status" value="1"/>
</dbReference>
<keyword evidence="6 8" id="KW-0862">Zinc</keyword>
<evidence type="ECO:0000256" key="8">
    <source>
        <dbReference type="HAMAP-Rule" id="MF_00972"/>
    </source>
</evidence>
<feature type="binding site" evidence="8">
    <location>
        <position position="96"/>
    </location>
    <ligand>
        <name>Zn(2+)</name>
        <dbReference type="ChEBI" id="CHEBI:29105"/>
        <note>catalytic</note>
    </ligand>
</feature>
<evidence type="ECO:0000256" key="5">
    <source>
        <dbReference type="ARBA" id="ARBA00022801"/>
    </source>
</evidence>
<dbReference type="InterPro" id="IPR028883">
    <property type="entry name" value="tRNA_aden_deaminase"/>
</dbReference>
<comment type="similarity">
    <text evidence="1">Belongs to the cytidine and deoxycytidylate deaminase family. ADAT2 subfamily.</text>
</comment>
<keyword evidence="11" id="KW-1185">Reference proteome</keyword>
<evidence type="ECO:0000256" key="3">
    <source>
        <dbReference type="ARBA" id="ARBA00022694"/>
    </source>
</evidence>
<dbReference type="AlphaFoldDB" id="A0A1M6PLR7"/>
<accession>A0A1M6PLR7</accession>
<dbReference type="EC" id="3.5.4.33" evidence="8"/>
<evidence type="ECO:0000256" key="7">
    <source>
        <dbReference type="ARBA" id="ARBA00048045"/>
    </source>
</evidence>
<evidence type="ECO:0000256" key="2">
    <source>
        <dbReference type="ARBA" id="ARBA00011738"/>
    </source>
</evidence>
<dbReference type="Gene3D" id="3.40.140.10">
    <property type="entry name" value="Cytidine Deaminase, domain 2"/>
    <property type="match status" value="1"/>
</dbReference>
<comment type="subunit">
    <text evidence="2 8">Homodimer.</text>
</comment>
<evidence type="ECO:0000313" key="10">
    <source>
        <dbReference type="EMBL" id="SHK08889.1"/>
    </source>
</evidence>
<dbReference type="PROSITE" id="PS00903">
    <property type="entry name" value="CYT_DCMP_DEAMINASES_1"/>
    <property type="match status" value="1"/>
</dbReference>
<dbReference type="CDD" id="cd01285">
    <property type="entry name" value="nucleoside_deaminase"/>
    <property type="match status" value="1"/>
</dbReference>
<evidence type="ECO:0000256" key="4">
    <source>
        <dbReference type="ARBA" id="ARBA00022723"/>
    </source>
</evidence>
<dbReference type="NCBIfam" id="NF008113">
    <property type="entry name" value="PRK10860.1"/>
    <property type="match status" value="1"/>
</dbReference>
<name>A0A1M6PLR7_9BACL</name>
<dbReference type="InterPro" id="IPR016193">
    <property type="entry name" value="Cytidine_deaminase-like"/>
</dbReference>
<dbReference type="SUPFAM" id="SSF53927">
    <property type="entry name" value="Cytidine deaminase-like"/>
    <property type="match status" value="1"/>
</dbReference>
<gene>
    <name evidence="8" type="primary">tadA</name>
    <name evidence="10" type="ORF">SAMN05443507_10872</name>
</gene>
<dbReference type="InterPro" id="IPR016192">
    <property type="entry name" value="APOBEC/CMP_deaminase_Zn-bd"/>
</dbReference>
<dbReference type="Proteomes" id="UP000184016">
    <property type="component" value="Unassembled WGS sequence"/>
</dbReference>
<dbReference type="InterPro" id="IPR058535">
    <property type="entry name" value="MafB19-deam"/>
</dbReference>
<dbReference type="RefSeq" id="WP_072873669.1">
    <property type="nucleotide sequence ID" value="NZ_FRAF01000008.1"/>
</dbReference>
<dbReference type="GO" id="GO:0052717">
    <property type="term" value="F:tRNA-specific adenosine-34 deaminase activity"/>
    <property type="evidence" value="ECO:0007669"/>
    <property type="project" value="UniProtKB-UniRule"/>
</dbReference>
<dbReference type="PANTHER" id="PTHR11079">
    <property type="entry name" value="CYTOSINE DEAMINASE FAMILY MEMBER"/>
    <property type="match status" value="1"/>
</dbReference>
<organism evidence="10 11">
    <name type="scientific">Alicyclobacillus tolerans</name>
    <dbReference type="NCBI Taxonomy" id="90970"/>
    <lineage>
        <taxon>Bacteria</taxon>
        <taxon>Bacillati</taxon>
        <taxon>Bacillota</taxon>
        <taxon>Bacilli</taxon>
        <taxon>Bacillales</taxon>
        <taxon>Alicyclobacillaceae</taxon>
        <taxon>Alicyclobacillus</taxon>
    </lineage>
</organism>